<evidence type="ECO:0000259" key="3">
    <source>
        <dbReference type="PROSITE" id="PS51186"/>
    </source>
</evidence>
<dbReference type="Proteomes" id="UP001083770">
    <property type="component" value="Unassembled WGS sequence"/>
</dbReference>
<keyword evidence="1" id="KW-0808">Transferase</keyword>
<dbReference type="InterPro" id="IPR016181">
    <property type="entry name" value="Acyl_CoA_acyltransferase"/>
</dbReference>
<gene>
    <name evidence="4" type="ORF">O4G74_11515</name>
</gene>
<dbReference type="Gene3D" id="3.40.630.30">
    <property type="match status" value="1"/>
</dbReference>
<dbReference type="InterPro" id="IPR050832">
    <property type="entry name" value="Bact_Acetyltransf"/>
</dbReference>
<protein>
    <submittedName>
        <fullName evidence="4">GNAT family N-acetyltransferase</fullName>
    </submittedName>
</protein>
<evidence type="ECO:0000256" key="2">
    <source>
        <dbReference type="ARBA" id="ARBA00023315"/>
    </source>
</evidence>
<accession>A0ABT4LWF1</accession>
<dbReference type="InterPro" id="IPR000182">
    <property type="entry name" value="GNAT_dom"/>
</dbReference>
<dbReference type="RefSeq" id="WP_269402756.1">
    <property type="nucleotide sequence ID" value="NZ_JAPWGW010000003.1"/>
</dbReference>
<evidence type="ECO:0000256" key="1">
    <source>
        <dbReference type="ARBA" id="ARBA00022679"/>
    </source>
</evidence>
<dbReference type="EMBL" id="JAPWGW010000003">
    <property type="protein sequence ID" value="MCZ4298689.1"/>
    <property type="molecule type" value="Genomic_DNA"/>
</dbReference>
<proteinExistence type="predicted"/>
<dbReference type="PROSITE" id="PS51186">
    <property type="entry name" value="GNAT"/>
    <property type="match status" value="1"/>
</dbReference>
<keyword evidence="5" id="KW-1185">Reference proteome</keyword>
<dbReference type="Pfam" id="PF00583">
    <property type="entry name" value="Acetyltransf_1"/>
    <property type="match status" value="1"/>
</dbReference>
<keyword evidence="2" id="KW-0012">Acyltransferase</keyword>
<dbReference type="PANTHER" id="PTHR43877:SF2">
    <property type="entry name" value="AMINOALKYLPHOSPHONATE N-ACETYLTRANSFERASE-RELATED"/>
    <property type="match status" value="1"/>
</dbReference>
<name>A0ABT4LWF1_9PROT</name>
<dbReference type="PANTHER" id="PTHR43877">
    <property type="entry name" value="AMINOALKYLPHOSPHONATE N-ACETYLTRANSFERASE-RELATED-RELATED"/>
    <property type="match status" value="1"/>
</dbReference>
<reference evidence="4" key="1">
    <citation type="submission" date="2022-12" db="EMBL/GenBank/DDBJ databases">
        <title>Bacterial isolates from different developmental stages of Nematostella vectensis.</title>
        <authorList>
            <person name="Fraune S."/>
        </authorList>
    </citation>
    <scope>NUCLEOTIDE SEQUENCE</scope>
    <source>
        <strain evidence="4">G21632-S1</strain>
    </source>
</reference>
<dbReference type="SUPFAM" id="SSF55729">
    <property type="entry name" value="Acyl-CoA N-acyltransferases (Nat)"/>
    <property type="match status" value="1"/>
</dbReference>
<feature type="domain" description="N-acetyltransferase" evidence="3">
    <location>
        <begin position="1"/>
        <end position="110"/>
    </location>
</feature>
<comment type="caution">
    <text evidence="4">The sequence shown here is derived from an EMBL/GenBank/DDBJ whole genome shotgun (WGS) entry which is preliminary data.</text>
</comment>
<evidence type="ECO:0000313" key="5">
    <source>
        <dbReference type="Proteomes" id="UP001083770"/>
    </source>
</evidence>
<dbReference type="CDD" id="cd04301">
    <property type="entry name" value="NAT_SF"/>
    <property type="match status" value="1"/>
</dbReference>
<sequence>MSHWDLDEDEVAVAVDGEDNILGIVQVSTGPAGCFLEKLFVEPDRAGAGVGRVLMDWACEAARRRGAPNMIIESDPGAVGFYTRYGAREAGTAPSESVSGRSLPRLLLKL</sequence>
<organism evidence="4 5">
    <name type="scientific">Henriciella marina</name>
    <dbReference type="NCBI Taxonomy" id="453851"/>
    <lineage>
        <taxon>Bacteria</taxon>
        <taxon>Pseudomonadati</taxon>
        <taxon>Pseudomonadota</taxon>
        <taxon>Alphaproteobacteria</taxon>
        <taxon>Hyphomonadales</taxon>
        <taxon>Hyphomonadaceae</taxon>
        <taxon>Henriciella</taxon>
    </lineage>
</organism>
<evidence type="ECO:0000313" key="4">
    <source>
        <dbReference type="EMBL" id="MCZ4298689.1"/>
    </source>
</evidence>